<dbReference type="AlphaFoldDB" id="A0AAU9XYI9"/>
<reference evidence="1 2" key="1">
    <citation type="submission" date="2022-05" db="EMBL/GenBank/DDBJ databases">
        <authorList>
            <consortium name="Genoscope - CEA"/>
            <person name="William W."/>
        </authorList>
    </citation>
    <scope>NUCLEOTIDE SEQUENCE [LARGE SCALE GENOMIC DNA]</scope>
</reference>
<dbReference type="EMBL" id="CALNXJ010000081">
    <property type="protein sequence ID" value="CAH3161726.1"/>
    <property type="molecule type" value="Genomic_DNA"/>
</dbReference>
<keyword evidence="2" id="KW-1185">Reference proteome</keyword>
<dbReference type="Proteomes" id="UP001159428">
    <property type="component" value="Unassembled WGS sequence"/>
</dbReference>
<accession>A0AAU9XYI9</accession>
<comment type="caution">
    <text evidence="1">The sequence shown here is derived from an EMBL/GenBank/DDBJ whole genome shotgun (WGS) entry which is preliminary data.</text>
</comment>
<gene>
    <name evidence="1" type="ORF">PMEA_00033898</name>
</gene>
<organism evidence="1 2">
    <name type="scientific">Pocillopora meandrina</name>
    <dbReference type="NCBI Taxonomy" id="46732"/>
    <lineage>
        <taxon>Eukaryota</taxon>
        <taxon>Metazoa</taxon>
        <taxon>Cnidaria</taxon>
        <taxon>Anthozoa</taxon>
        <taxon>Hexacorallia</taxon>
        <taxon>Scleractinia</taxon>
        <taxon>Astrocoeniina</taxon>
        <taxon>Pocilloporidae</taxon>
        <taxon>Pocillopora</taxon>
    </lineage>
</organism>
<evidence type="ECO:0000313" key="2">
    <source>
        <dbReference type="Proteomes" id="UP001159428"/>
    </source>
</evidence>
<sequence length="122" mass="14071">MIFFLLPLKLLFPSPIILLFSVLLTLTDILDNFAPLKTRTMINRPKVPWFNDDIKNSSVNVVALKREPVRVTLASYFVWLILCTALPEHTDPTKLANKFGTFTLKKIEIIKENLDKFQVQEP</sequence>
<name>A0AAU9XYI9_9CNID</name>
<proteinExistence type="predicted"/>
<evidence type="ECO:0000313" key="1">
    <source>
        <dbReference type="EMBL" id="CAH3161726.1"/>
    </source>
</evidence>
<protein>
    <submittedName>
        <fullName evidence="1">Uncharacterized protein</fullName>
    </submittedName>
</protein>